<dbReference type="EMBL" id="JBBHLL010000282">
    <property type="protein sequence ID" value="KAK7807038.1"/>
    <property type="molecule type" value="Genomic_DNA"/>
</dbReference>
<comment type="caution">
    <text evidence="1">The sequence shown here is derived from an EMBL/GenBank/DDBJ whole genome shotgun (WGS) entry which is preliminary data.</text>
</comment>
<keyword evidence="2" id="KW-1185">Reference proteome</keyword>
<dbReference type="Proteomes" id="UP001488838">
    <property type="component" value="Unassembled WGS sequence"/>
</dbReference>
<reference evidence="1 2" key="1">
    <citation type="journal article" date="2023" name="bioRxiv">
        <title>Conserved and derived expression patterns and positive selection on dental genes reveal complex evolutionary context of ever-growing rodent molars.</title>
        <authorList>
            <person name="Calamari Z.T."/>
            <person name="Song A."/>
            <person name="Cohen E."/>
            <person name="Akter M."/>
            <person name="Roy R.D."/>
            <person name="Hallikas O."/>
            <person name="Christensen M.M."/>
            <person name="Li P."/>
            <person name="Marangoni P."/>
            <person name="Jernvall J."/>
            <person name="Klein O.D."/>
        </authorList>
    </citation>
    <scope>NUCLEOTIDE SEQUENCE [LARGE SCALE GENOMIC DNA]</scope>
    <source>
        <strain evidence="1">V071</strain>
    </source>
</reference>
<organism evidence="1 2">
    <name type="scientific">Myodes glareolus</name>
    <name type="common">Bank vole</name>
    <name type="synonym">Clethrionomys glareolus</name>
    <dbReference type="NCBI Taxonomy" id="447135"/>
    <lineage>
        <taxon>Eukaryota</taxon>
        <taxon>Metazoa</taxon>
        <taxon>Chordata</taxon>
        <taxon>Craniata</taxon>
        <taxon>Vertebrata</taxon>
        <taxon>Euteleostomi</taxon>
        <taxon>Mammalia</taxon>
        <taxon>Eutheria</taxon>
        <taxon>Euarchontoglires</taxon>
        <taxon>Glires</taxon>
        <taxon>Rodentia</taxon>
        <taxon>Myomorpha</taxon>
        <taxon>Muroidea</taxon>
        <taxon>Cricetidae</taxon>
        <taxon>Arvicolinae</taxon>
        <taxon>Myodes</taxon>
    </lineage>
</organism>
<accession>A0AAW0HYB1</accession>
<proteinExistence type="predicted"/>
<gene>
    <name evidence="1" type="ORF">U0070_011400</name>
</gene>
<evidence type="ECO:0000313" key="1">
    <source>
        <dbReference type="EMBL" id="KAK7807038.1"/>
    </source>
</evidence>
<dbReference type="AlphaFoldDB" id="A0AAW0HYB1"/>
<protein>
    <submittedName>
        <fullName evidence="1">Uncharacterized protein</fullName>
    </submittedName>
</protein>
<name>A0AAW0HYB1_MYOGA</name>
<sequence length="70" mass="7800">MNPELVSAQPRFTTAAERSMASTRLSVTLHPKDLGVLRITLLQRYALHFLVQSGISYCIMIIAGVESMHQ</sequence>
<evidence type="ECO:0000313" key="2">
    <source>
        <dbReference type="Proteomes" id="UP001488838"/>
    </source>
</evidence>